<dbReference type="AlphaFoldDB" id="A0AAU9U6D6"/>
<feature type="transmembrane region" description="Helical" evidence="6">
    <location>
        <begin position="131"/>
        <end position="152"/>
    </location>
</feature>
<dbReference type="EMBL" id="CAKOGL010000015">
    <property type="protein sequence ID" value="CAH2095116.1"/>
    <property type="molecule type" value="Genomic_DNA"/>
</dbReference>
<dbReference type="GO" id="GO:0050909">
    <property type="term" value="P:sensory perception of taste"/>
    <property type="evidence" value="ECO:0007669"/>
    <property type="project" value="InterPro"/>
</dbReference>
<feature type="transmembrane region" description="Helical" evidence="6">
    <location>
        <begin position="229"/>
        <end position="249"/>
    </location>
</feature>
<dbReference type="Pfam" id="PF08395">
    <property type="entry name" value="7tm_7"/>
    <property type="match status" value="1"/>
</dbReference>
<comment type="subcellular location">
    <subcellularLocation>
        <location evidence="1 6">Cell membrane</location>
        <topology evidence="1 6">Multi-pass membrane protein</topology>
    </subcellularLocation>
</comment>
<comment type="similarity">
    <text evidence="6">Belongs to the insect chemoreceptor superfamily. Gustatory receptor (GR) family.</text>
</comment>
<evidence type="ECO:0000256" key="3">
    <source>
        <dbReference type="ARBA" id="ARBA00022692"/>
    </source>
</evidence>
<keyword evidence="4 6" id="KW-1133">Transmembrane helix</keyword>
<keyword evidence="8" id="KW-1185">Reference proteome</keyword>
<keyword evidence="5 6" id="KW-0472">Membrane</keyword>
<dbReference type="InterPro" id="IPR013604">
    <property type="entry name" value="7TM_chemorcpt"/>
</dbReference>
<proteinExistence type="inferred from homology"/>
<comment type="caution">
    <text evidence="7">The sequence shown here is derived from an EMBL/GenBank/DDBJ whole genome shotgun (WGS) entry which is preliminary data.</text>
</comment>
<feature type="transmembrane region" description="Helical" evidence="6">
    <location>
        <begin position="337"/>
        <end position="357"/>
    </location>
</feature>
<evidence type="ECO:0000313" key="8">
    <source>
        <dbReference type="Proteomes" id="UP001153954"/>
    </source>
</evidence>
<feature type="transmembrane region" description="Helical" evidence="6">
    <location>
        <begin position="77"/>
        <end position="98"/>
    </location>
</feature>
<keyword evidence="2 6" id="KW-1003">Cell membrane</keyword>
<dbReference type="GO" id="GO:0005886">
    <property type="term" value="C:plasma membrane"/>
    <property type="evidence" value="ECO:0007669"/>
    <property type="project" value="UniProtKB-SubCell"/>
</dbReference>
<keyword evidence="6" id="KW-0807">Transducer</keyword>
<dbReference type="Proteomes" id="UP001153954">
    <property type="component" value="Unassembled WGS sequence"/>
</dbReference>
<name>A0AAU9U6D6_EUPED</name>
<keyword evidence="6" id="KW-0675">Receptor</keyword>
<feature type="transmembrane region" description="Helical" evidence="6">
    <location>
        <begin position="261"/>
        <end position="281"/>
    </location>
</feature>
<gene>
    <name evidence="7" type="ORF">EEDITHA_LOCUS10606</name>
</gene>
<organism evidence="7 8">
    <name type="scientific">Euphydryas editha</name>
    <name type="common">Edith's checkerspot</name>
    <dbReference type="NCBI Taxonomy" id="104508"/>
    <lineage>
        <taxon>Eukaryota</taxon>
        <taxon>Metazoa</taxon>
        <taxon>Ecdysozoa</taxon>
        <taxon>Arthropoda</taxon>
        <taxon>Hexapoda</taxon>
        <taxon>Insecta</taxon>
        <taxon>Pterygota</taxon>
        <taxon>Neoptera</taxon>
        <taxon>Endopterygota</taxon>
        <taxon>Lepidoptera</taxon>
        <taxon>Glossata</taxon>
        <taxon>Ditrysia</taxon>
        <taxon>Papilionoidea</taxon>
        <taxon>Nymphalidae</taxon>
        <taxon>Nymphalinae</taxon>
        <taxon>Euphydryas</taxon>
    </lineage>
</organism>
<reference evidence="7" key="1">
    <citation type="submission" date="2022-03" db="EMBL/GenBank/DDBJ databases">
        <authorList>
            <person name="Tunstrom K."/>
        </authorList>
    </citation>
    <scope>NUCLEOTIDE SEQUENCE</scope>
</reference>
<comment type="function">
    <text evidence="6">Gustatory receptor which mediates acceptance or avoidance behavior, depending on its substrates.</text>
</comment>
<evidence type="ECO:0000256" key="2">
    <source>
        <dbReference type="ARBA" id="ARBA00022475"/>
    </source>
</evidence>
<protein>
    <recommendedName>
        <fullName evidence="6">Gustatory receptor</fullName>
    </recommendedName>
</protein>
<sequence length="361" mass="41908">MNSVKPILISKPKQPISKLLKTLFIIIHIVYGHDYGFVKYKSTRHKFIIKLSTAIFSASLATVLLILITKETEELQYVIWFSSYVLMNYAYVIMLLIIPERNTFYILQEHLRSIDSEINADSSSYFLDLKILLLFILTVAEKIITTIVYCWFFDTCIKNIFTQMLYMIPFSSLEMPIIVYYFLFHATYMRLITMRKFINDRKFKPKQLQILYKSLHDTVENIKNAFDPLIIFTLLTSVPSIMIIIYIAIKDTKEGKKNISAFISEAMIASLLMAKIFAPAIGASSLSTEVAKIKVVLHDMLLVEEDETKIQDIKRFISYIEARPFKFRVLKVIHLDATFPVAVLNLCVTYLIVLLQLTHIY</sequence>
<dbReference type="GO" id="GO:0007165">
    <property type="term" value="P:signal transduction"/>
    <property type="evidence" value="ECO:0007669"/>
    <property type="project" value="UniProtKB-KW"/>
</dbReference>
<feature type="transmembrane region" description="Helical" evidence="6">
    <location>
        <begin position="48"/>
        <end position="68"/>
    </location>
</feature>
<evidence type="ECO:0000256" key="1">
    <source>
        <dbReference type="ARBA" id="ARBA00004651"/>
    </source>
</evidence>
<evidence type="ECO:0000256" key="5">
    <source>
        <dbReference type="ARBA" id="ARBA00023136"/>
    </source>
</evidence>
<evidence type="ECO:0000313" key="7">
    <source>
        <dbReference type="EMBL" id="CAH2095116.1"/>
    </source>
</evidence>
<evidence type="ECO:0000256" key="6">
    <source>
        <dbReference type="RuleBase" id="RU363108"/>
    </source>
</evidence>
<keyword evidence="3 6" id="KW-0812">Transmembrane</keyword>
<evidence type="ECO:0000256" key="4">
    <source>
        <dbReference type="ARBA" id="ARBA00022989"/>
    </source>
</evidence>
<feature type="transmembrane region" description="Helical" evidence="6">
    <location>
        <begin position="164"/>
        <end position="184"/>
    </location>
</feature>
<accession>A0AAU9U6D6</accession>